<dbReference type="AlphaFoldDB" id="A0A4U8YIJ0"/>
<evidence type="ECO:0000259" key="1">
    <source>
        <dbReference type="Pfam" id="PF19263"/>
    </source>
</evidence>
<dbReference type="Gene3D" id="3.40.50.300">
    <property type="entry name" value="P-loop containing nucleotide triphosphate hydrolases"/>
    <property type="match status" value="1"/>
</dbReference>
<feature type="domain" description="NrS-1 polymerase-like helicase" evidence="1">
    <location>
        <begin position="83"/>
        <end position="176"/>
    </location>
</feature>
<dbReference type="InterPro" id="IPR027417">
    <property type="entry name" value="P-loop_NTPase"/>
</dbReference>
<sequence length="233" mass="26085">MRNSEFKEIMGIMDEIEETMTRAMVVPEEYLVAGGVVTQPGCPTWLNFLNEVTGGNVEAITQLQEFAGTCLVPEKVWGKALVLHGTGVGKTTFIRILLELVGEENTSSVSMEDLGDHFVRAELNSKWLNISNLKPADLESPYFKCVVTGDPMTASLKYEDPFDFCPTCKLVFQANTPQCENRRCISVAFSFHPSVVNPNLVHELENEIYEIRHWAVQGLGRLNNQGHFTEKTL</sequence>
<dbReference type="Proteomes" id="UP000507962">
    <property type="component" value="Unassembled WGS sequence"/>
</dbReference>
<name>A0A4U8YIJ0_9BACT</name>
<protein>
    <submittedName>
        <fullName evidence="2">p-loop containing nucleoside triphosphate hydrolase</fullName>
    </submittedName>
</protein>
<keyword evidence="2" id="KW-0378">Hydrolase</keyword>
<dbReference type="EMBL" id="CAADHO010000002">
    <property type="protein sequence ID" value="VFQ43476.1"/>
    <property type="molecule type" value="Genomic_DNA"/>
</dbReference>
<gene>
    <name evidence="2" type="ORF">MSL71_11110</name>
</gene>
<organism evidence="2 3">
    <name type="scientific">Desulfoluna butyratoxydans</name>
    <dbReference type="NCBI Taxonomy" id="231438"/>
    <lineage>
        <taxon>Bacteria</taxon>
        <taxon>Pseudomonadati</taxon>
        <taxon>Thermodesulfobacteriota</taxon>
        <taxon>Desulfobacteria</taxon>
        <taxon>Desulfobacterales</taxon>
        <taxon>Desulfolunaceae</taxon>
        <taxon>Desulfoluna</taxon>
    </lineage>
</organism>
<accession>A0A4U8YIJ0</accession>
<evidence type="ECO:0000313" key="3">
    <source>
        <dbReference type="Proteomes" id="UP000507962"/>
    </source>
</evidence>
<dbReference type="Pfam" id="PF19263">
    <property type="entry name" value="DUF5906"/>
    <property type="match status" value="1"/>
</dbReference>
<reference evidence="2 3" key="1">
    <citation type="submission" date="2019-03" db="EMBL/GenBank/DDBJ databases">
        <authorList>
            <person name="Nijsse B."/>
        </authorList>
    </citation>
    <scope>NUCLEOTIDE SEQUENCE [LARGE SCALE GENOMIC DNA]</scope>
    <source>
        <strain evidence="2">Desulfoluna butyratoxydans MSL71</strain>
    </source>
</reference>
<dbReference type="SUPFAM" id="SSF52540">
    <property type="entry name" value="P-loop containing nucleoside triphosphate hydrolases"/>
    <property type="match status" value="1"/>
</dbReference>
<keyword evidence="3" id="KW-1185">Reference proteome</keyword>
<proteinExistence type="predicted"/>
<evidence type="ECO:0000313" key="2">
    <source>
        <dbReference type="EMBL" id="VFQ43476.1"/>
    </source>
</evidence>
<dbReference type="InterPro" id="IPR045455">
    <property type="entry name" value="NrS-1_pol-like_helicase"/>
</dbReference>
<dbReference type="RefSeq" id="WP_180137682.1">
    <property type="nucleotide sequence ID" value="NZ_CAADHO010000002.1"/>
</dbReference>
<dbReference type="GO" id="GO:0016787">
    <property type="term" value="F:hydrolase activity"/>
    <property type="evidence" value="ECO:0007669"/>
    <property type="project" value="UniProtKB-KW"/>
</dbReference>